<dbReference type="PANTHER" id="PTHR28008:SF1">
    <property type="entry name" value="DOMAIN PROTEIN, PUTATIVE (AFU_ORTHOLOGUE AFUA_3G10980)-RELATED"/>
    <property type="match status" value="1"/>
</dbReference>
<dbReference type="EMBL" id="JBHUHT010000028">
    <property type="protein sequence ID" value="MFD2097682.1"/>
    <property type="molecule type" value="Genomic_DNA"/>
</dbReference>
<sequence length="141" mass="15517">MQLLYKISAAIAVMFFAFIVWVIYMANTGTSSVFFDFIRSIPYGDKYGHVGLFGFLTLVSVIGFKFRSFSVGRLDIYYGAALVVAFALLEELSQAFIPSRTFELIDLAADATGISCACLICFVVKRQLAKYDANEGEGSVV</sequence>
<dbReference type="PANTHER" id="PTHR28008">
    <property type="entry name" value="DOMAIN PROTEIN, PUTATIVE (AFU_ORTHOLOGUE AFUA_3G10980)-RELATED"/>
    <property type="match status" value="1"/>
</dbReference>
<feature type="transmembrane region" description="Helical" evidence="1">
    <location>
        <begin position="104"/>
        <end position="124"/>
    </location>
</feature>
<name>A0ABW4XRR7_9GAMM</name>
<dbReference type="RefSeq" id="WP_345341857.1">
    <property type="nucleotide sequence ID" value="NZ_BAABLI010000032.1"/>
</dbReference>
<reference evidence="3" key="1">
    <citation type="journal article" date="2019" name="Int. J. Syst. Evol. Microbiol.">
        <title>The Global Catalogue of Microorganisms (GCM) 10K type strain sequencing project: providing services to taxonomists for standard genome sequencing and annotation.</title>
        <authorList>
            <consortium name="The Broad Institute Genomics Platform"/>
            <consortium name="The Broad Institute Genome Sequencing Center for Infectious Disease"/>
            <person name="Wu L."/>
            <person name="Ma J."/>
        </authorList>
    </citation>
    <scope>NUCLEOTIDE SEQUENCE [LARGE SCALE GENOMIC DNA]</scope>
    <source>
        <strain evidence="3">CGMCC 1.10992</strain>
    </source>
</reference>
<gene>
    <name evidence="2" type="ORF">ACFSJ3_16960</name>
</gene>
<dbReference type="Proteomes" id="UP001597380">
    <property type="component" value="Unassembled WGS sequence"/>
</dbReference>
<comment type="caution">
    <text evidence="2">The sequence shown here is derived from an EMBL/GenBank/DDBJ whole genome shotgun (WGS) entry which is preliminary data.</text>
</comment>
<evidence type="ECO:0000256" key="1">
    <source>
        <dbReference type="SAM" id="Phobius"/>
    </source>
</evidence>
<keyword evidence="3" id="KW-1185">Reference proteome</keyword>
<keyword evidence="1" id="KW-0812">Transmembrane</keyword>
<keyword evidence="1" id="KW-1133">Transmembrane helix</keyword>
<feature type="transmembrane region" description="Helical" evidence="1">
    <location>
        <begin position="76"/>
        <end position="98"/>
    </location>
</feature>
<evidence type="ECO:0000313" key="3">
    <source>
        <dbReference type="Proteomes" id="UP001597380"/>
    </source>
</evidence>
<accession>A0ABW4XRR7</accession>
<dbReference type="NCBIfam" id="NF037970">
    <property type="entry name" value="vanZ_1"/>
    <property type="match status" value="1"/>
</dbReference>
<keyword evidence="1" id="KW-0472">Membrane</keyword>
<organism evidence="2 3">
    <name type="scientific">Corallincola platygyrae</name>
    <dbReference type="NCBI Taxonomy" id="1193278"/>
    <lineage>
        <taxon>Bacteria</taxon>
        <taxon>Pseudomonadati</taxon>
        <taxon>Pseudomonadota</taxon>
        <taxon>Gammaproteobacteria</taxon>
        <taxon>Alteromonadales</taxon>
        <taxon>Psychromonadaceae</taxon>
        <taxon>Corallincola</taxon>
    </lineage>
</organism>
<protein>
    <submittedName>
        <fullName evidence="2">VanZ family protein</fullName>
    </submittedName>
</protein>
<evidence type="ECO:0000313" key="2">
    <source>
        <dbReference type="EMBL" id="MFD2097682.1"/>
    </source>
</evidence>
<feature type="transmembrane region" description="Helical" evidence="1">
    <location>
        <begin position="47"/>
        <end position="64"/>
    </location>
</feature>
<proteinExistence type="predicted"/>
<feature type="transmembrane region" description="Helical" evidence="1">
    <location>
        <begin position="7"/>
        <end position="27"/>
    </location>
</feature>